<evidence type="ECO:0000256" key="1">
    <source>
        <dbReference type="ARBA" id="ARBA00005067"/>
    </source>
</evidence>
<dbReference type="InterPro" id="IPR036291">
    <property type="entry name" value="NAD(P)-bd_dom_sf"/>
</dbReference>
<dbReference type="PROSITE" id="PS51671">
    <property type="entry name" value="ACT"/>
    <property type="match status" value="1"/>
</dbReference>
<evidence type="ECO:0000256" key="5">
    <source>
        <dbReference type="ARBA" id="ARBA00022498"/>
    </source>
</evidence>
<name>A0ABW5RG87_9MICO</name>
<feature type="domain" description="ACT" evidence="11">
    <location>
        <begin position="306"/>
        <end position="373"/>
    </location>
</feature>
<dbReference type="Gene3D" id="3.40.50.720">
    <property type="entry name" value="NAD(P)-binding Rossmann-like Domain"/>
    <property type="match status" value="1"/>
</dbReference>
<keyword evidence="8" id="KW-0057">Aromatic amino acid biosynthesis</keyword>
<dbReference type="SUPFAM" id="SSF48179">
    <property type="entry name" value="6-phosphogluconate dehydrogenase C-terminal domain-like"/>
    <property type="match status" value="1"/>
</dbReference>
<evidence type="ECO:0000256" key="2">
    <source>
        <dbReference type="ARBA" id="ARBA00007964"/>
    </source>
</evidence>
<feature type="domain" description="Prephenate/arogenate dehydrogenase" evidence="10">
    <location>
        <begin position="8"/>
        <end position="302"/>
    </location>
</feature>
<keyword evidence="6 12" id="KW-0560">Oxidoreductase</keyword>
<evidence type="ECO:0000313" key="12">
    <source>
        <dbReference type="EMBL" id="MFD2673706.1"/>
    </source>
</evidence>
<dbReference type="EC" id="1.3.1.12" evidence="3"/>
<dbReference type="PANTHER" id="PTHR21363">
    <property type="entry name" value="PREPHENATE DEHYDROGENASE"/>
    <property type="match status" value="1"/>
</dbReference>
<evidence type="ECO:0000256" key="8">
    <source>
        <dbReference type="ARBA" id="ARBA00023141"/>
    </source>
</evidence>
<dbReference type="InterPro" id="IPR045865">
    <property type="entry name" value="ACT-like_dom_sf"/>
</dbReference>
<dbReference type="InterPro" id="IPR046826">
    <property type="entry name" value="PDH_N"/>
</dbReference>
<dbReference type="Gene3D" id="1.10.3660.10">
    <property type="entry name" value="6-phosphogluconate dehydrogenase C-terminal like domain"/>
    <property type="match status" value="1"/>
</dbReference>
<gene>
    <name evidence="12" type="ORF">ACFSUQ_00070</name>
</gene>
<dbReference type="RefSeq" id="WP_066055520.1">
    <property type="nucleotide sequence ID" value="NZ_JBHUNF010000001.1"/>
</dbReference>
<evidence type="ECO:0000259" key="11">
    <source>
        <dbReference type="PROSITE" id="PS51671"/>
    </source>
</evidence>
<dbReference type="InterPro" id="IPR046825">
    <property type="entry name" value="PDH_C"/>
</dbReference>
<organism evidence="12 13">
    <name type="scientific">Gulosibacter bifidus</name>
    <dbReference type="NCBI Taxonomy" id="272239"/>
    <lineage>
        <taxon>Bacteria</taxon>
        <taxon>Bacillati</taxon>
        <taxon>Actinomycetota</taxon>
        <taxon>Actinomycetes</taxon>
        <taxon>Micrococcales</taxon>
        <taxon>Microbacteriaceae</taxon>
        <taxon>Gulosibacter</taxon>
    </lineage>
</organism>
<evidence type="ECO:0000259" key="10">
    <source>
        <dbReference type="PROSITE" id="PS51176"/>
    </source>
</evidence>
<dbReference type="SUPFAM" id="SSF55021">
    <property type="entry name" value="ACT-like"/>
    <property type="match status" value="1"/>
</dbReference>
<keyword evidence="7" id="KW-0520">NAD</keyword>
<dbReference type="InterPro" id="IPR008927">
    <property type="entry name" value="6-PGluconate_DH-like_C_sf"/>
</dbReference>
<comment type="similarity">
    <text evidence="2">Belongs to the prephenate/arogenate dehydrogenase family.</text>
</comment>
<dbReference type="NCBIfam" id="NF005111">
    <property type="entry name" value="PRK06545.2-3"/>
    <property type="match status" value="1"/>
</dbReference>
<dbReference type="InterPro" id="IPR002912">
    <property type="entry name" value="ACT_dom"/>
</dbReference>
<protein>
    <recommendedName>
        <fullName evidence="4">Prephenate dehydrogenase</fullName>
        <ecNumber evidence="3">1.3.1.12</ecNumber>
    </recommendedName>
</protein>
<reference evidence="13" key="1">
    <citation type="journal article" date="2019" name="Int. J. Syst. Evol. Microbiol.">
        <title>The Global Catalogue of Microorganisms (GCM) 10K type strain sequencing project: providing services to taxonomists for standard genome sequencing and annotation.</title>
        <authorList>
            <consortium name="The Broad Institute Genomics Platform"/>
            <consortium name="The Broad Institute Genome Sequencing Center for Infectious Disease"/>
            <person name="Wu L."/>
            <person name="Ma J."/>
        </authorList>
    </citation>
    <scope>NUCLEOTIDE SEQUENCE [LARGE SCALE GENOMIC DNA]</scope>
    <source>
        <strain evidence="13">TISTR 1511</strain>
    </source>
</reference>
<evidence type="ECO:0000256" key="7">
    <source>
        <dbReference type="ARBA" id="ARBA00023027"/>
    </source>
</evidence>
<dbReference type="EMBL" id="JBHUNF010000001">
    <property type="protein sequence ID" value="MFD2673706.1"/>
    <property type="molecule type" value="Genomic_DNA"/>
</dbReference>
<dbReference type="NCBIfam" id="NF005112">
    <property type="entry name" value="PRK06545.2-4"/>
    <property type="match status" value="1"/>
</dbReference>
<evidence type="ECO:0000256" key="9">
    <source>
        <dbReference type="ARBA" id="ARBA00049260"/>
    </source>
</evidence>
<comment type="caution">
    <text evidence="12">The sequence shown here is derived from an EMBL/GenBank/DDBJ whole genome shotgun (WGS) entry which is preliminary data.</text>
</comment>
<evidence type="ECO:0000313" key="13">
    <source>
        <dbReference type="Proteomes" id="UP001597453"/>
    </source>
</evidence>
<dbReference type="Proteomes" id="UP001597453">
    <property type="component" value="Unassembled WGS sequence"/>
</dbReference>
<evidence type="ECO:0000256" key="3">
    <source>
        <dbReference type="ARBA" id="ARBA00012068"/>
    </source>
</evidence>
<comment type="pathway">
    <text evidence="1">Amino-acid biosynthesis; L-tyrosine biosynthesis; (4-hydroxyphenyl)pyruvate from prephenate (NAD(+) route): step 1/1.</text>
</comment>
<dbReference type="PANTHER" id="PTHR21363:SF0">
    <property type="entry name" value="PREPHENATE DEHYDROGENASE [NADP(+)]"/>
    <property type="match status" value="1"/>
</dbReference>
<keyword evidence="13" id="KW-1185">Reference proteome</keyword>
<keyword evidence="5" id="KW-0827">Tyrosine biosynthesis</keyword>
<accession>A0ABW5RG87</accession>
<evidence type="ECO:0000256" key="6">
    <source>
        <dbReference type="ARBA" id="ARBA00023002"/>
    </source>
</evidence>
<dbReference type="SUPFAM" id="SSF51735">
    <property type="entry name" value="NAD(P)-binding Rossmann-fold domains"/>
    <property type="match status" value="1"/>
</dbReference>
<proteinExistence type="inferred from homology"/>
<dbReference type="GO" id="GO:0008977">
    <property type="term" value="F:prephenate dehydrogenase (NAD+) activity"/>
    <property type="evidence" value="ECO:0007669"/>
    <property type="project" value="UniProtKB-EC"/>
</dbReference>
<dbReference type="InterPro" id="IPR050812">
    <property type="entry name" value="Preph/Arog_dehydrog"/>
</dbReference>
<evidence type="ECO:0000256" key="4">
    <source>
        <dbReference type="ARBA" id="ARBA00016891"/>
    </source>
</evidence>
<dbReference type="InterPro" id="IPR003099">
    <property type="entry name" value="Prephen_DH"/>
</dbReference>
<dbReference type="Pfam" id="PF20463">
    <property type="entry name" value="PDH_C"/>
    <property type="match status" value="1"/>
</dbReference>
<comment type="catalytic activity">
    <reaction evidence="9">
        <text>prephenate + NAD(+) = 3-(4-hydroxyphenyl)pyruvate + CO2 + NADH</text>
        <dbReference type="Rhea" id="RHEA:13869"/>
        <dbReference type="ChEBI" id="CHEBI:16526"/>
        <dbReference type="ChEBI" id="CHEBI:29934"/>
        <dbReference type="ChEBI" id="CHEBI:36242"/>
        <dbReference type="ChEBI" id="CHEBI:57540"/>
        <dbReference type="ChEBI" id="CHEBI:57945"/>
        <dbReference type="EC" id="1.3.1.12"/>
    </reaction>
</comment>
<dbReference type="PROSITE" id="PS51176">
    <property type="entry name" value="PDH_ADH"/>
    <property type="match status" value="1"/>
</dbReference>
<dbReference type="Pfam" id="PF02153">
    <property type="entry name" value="PDH_N"/>
    <property type="match status" value="1"/>
</dbReference>
<sequence>MTPVRTVSPILVVGTGLLGTSVALGLRSQGVDVLLNDASPVALGLAADYGAGRIAPATSATAAAALDDAEANTPKIVVVCVPPDVAGQVVMEQLTAWPDAIVTDVTSVKAAPLDYVREHGGDLRRYLGSHPMAGRETGGPLAGRANLFLGRPWVITSHAETSVQALQEIEGLALDLGATVVNMDAEAHDSAVALISHVPQLVSSVMAAQLLNDDAGASALAGGGLRDVTRIAASDPTMWNQILAANGPRVATILRDVASDITELATALEDMSVPGARRIVADHMIAGNQGVARIPGKHGISQTFATFTVMIDDAPGQLAKLFSDIGEVEVNVEELQIEHAPGANMGLAQISVLPESLTTIMDELRNRDWKVAE</sequence>
<keyword evidence="8" id="KW-0028">Amino-acid biosynthesis</keyword>